<accession>A0A150MJ88</accession>
<feature type="region of interest" description="Disordered" evidence="1">
    <location>
        <begin position="51"/>
        <end position="73"/>
    </location>
</feature>
<dbReference type="RefSeq" id="WP_062678869.1">
    <property type="nucleotide sequence ID" value="NZ_LQYW01000149.1"/>
</dbReference>
<dbReference type="EMBL" id="LQYW01000149">
    <property type="protein sequence ID" value="KYD24587.1"/>
    <property type="molecule type" value="Genomic_DNA"/>
</dbReference>
<evidence type="ECO:0000313" key="2">
    <source>
        <dbReference type="EMBL" id="KYD24587.1"/>
    </source>
</evidence>
<evidence type="ECO:0000313" key="3">
    <source>
        <dbReference type="Proteomes" id="UP000075324"/>
    </source>
</evidence>
<comment type="caution">
    <text evidence="2">The sequence shown here is derived from an EMBL/GenBank/DDBJ whole genome shotgun (WGS) entry which is preliminary data.</text>
</comment>
<protein>
    <recommendedName>
        <fullName evidence="4">Zinc-finger domain-containing protein</fullName>
    </recommendedName>
</protein>
<gene>
    <name evidence="2" type="ORF">B4110_0595</name>
</gene>
<evidence type="ECO:0000256" key="1">
    <source>
        <dbReference type="SAM" id="MobiDB-lite"/>
    </source>
</evidence>
<reference evidence="2 3" key="1">
    <citation type="submission" date="2016-01" db="EMBL/GenBank/DDBJ databases">
        <title>Draft Genome Sequences of Seven Thermophilic Sporeformers Isolated from Foods.</title>
        <authorList>
            <person name="Berendsen E.M."/>
            <person name="Wells-Bennik M.H."/>
            <person name="Krawcyk A.O."/>
            <person name="De Jong A."/>
            <person name="Holsappel S."/>
            <person name="Eijlander R.T."/>
            <person name="Kuipers O.P."/>
        </authorList>
    </citation>
    <scope>NUCLEOTIDE SEQUENCE [LARGE SCALE GENOMIC DNA]</scope>
    <source>
        <strain evidence="2 3">B4110</strain>
    </source>
</reference>
<proteinExistence type="predicted"/>
<organism evidence="2 3">
    <name type="scientific">Parageobacillus toebii</name>
    <dbReference type="NCBI Taxonomy" id="153151"/>
    <lineage>
        <taxon>Bacteria</taxon>
        <taxon>Bacillati</taxon>
        <taxon>Bacillota</taxon>
        <taxon>Bacilli</taxon>
        <taxon>Bacillales</taxon>
        <taxon>Anoxybacillaceae</taxon>
        <taxon>Parageobacillus</taxon>
    </lineage>
</organism>
<evidence type="ECO:0008006" key="4">
    <source>
        <dbReference type="Google" id="ProtNLM"/>
    </source>
</evidence>
<dbReference type="AlphaFoldDB" id="A0A150MJ88"/>
<sequence>MNKHEKKRIRLQISDLLDRYCRVCRERMQYRDSVCLTVCPVSQEMQRLAAMLEDPPNDSKPAETPQNATPRRKGKWTAEEVFYLWHHRRVLTIDQLADRLNREPDAVFEKLRQLVRKGGISHVS</sequence>
<dbReference type="PATRIC" id="fig|153151.4.peg.1258"/>
<name>A0A150MJ88_9BACL</name>
<dbReference type="Proteomes" id="UP000075324">
    <property type="component" value="Unassembled WGS sequence"/>
</dbReference>